<dbReference type="InterPro" id="IPR008983">
    <property type="entry name" value="Tumour_necrosis_fac-like_dom"/>
</dbReference>
<keyword evidence="4" id="KW-0175">Coiled coil</keyword>
<reference evidence="7" key="2">
    <citation type="submission" date="2025-09" db="UniProtKB">
        <authorList>
            <consortium name="Ensembl"/>
        </authorList>
    </citation>
    <scope>IDENTIFICATION</scope>
</reference>
<accession>A0A671QDF6</accession>
<reference evidence="7" key="1">
    <citation type="submission" date="2025-08" db="UniProtKB">
        <authorList>
            <consortium name="Ensembl"/>
        </authorList>
    </citation>
    <scope>IDENTIFICATION</scope>
</reference>
<evidence type="ECO:0000259" key="6">
    <source>
        <dbReference type="PROSITE" id="PS50871"/>
    </source>
</evidence>
<dbReference type="GO" id="GO:0005576">
    <property type="term" value="C:extracellular region"/>
    <property type="evidence" value="ECO:0007669"/>
    <property type="project" value="UniProtKB-SubCell"/>
</dbReference>
<sequence>MKVSVALLQLLCCLLLTDGQTEVQDFVANGKNNQPNIWTEVRDIRDMVVELKVKLDMAMKENAKMAEQMQELKKENAGIIDQIKITENQLEGIKRENEEQPKVAFSADLGMRGDLGPQSTEITLTFNHIFTNIGNNYNPATGLFTAPVKGVYYFRFTACGTQIRQSLGASLHKNVQKIVSVGQWRNHDQHRYASNGAVLQLEVGDVVCVKLLPGYTIYDSPDNLSTFSGFLIYPLK</sequence>
<dbReference type="Proteomes" id="UP000472260">
    <property type="component" value="Unassembled WGS sequence"/>
</dbReference>
<dbReference type="PRINTS" id="PR00007">
    <property type="entry name" value="COMPLEMNTC1Q"/>
</dbReference>
<evidence type="ECO:0000256" key="5">
    <source>
        <dbReference type="SAM" id="SignalP"/>
    </source>
</evidence>
<feature type="coiled-coil region" evidence="4">
    <location>
        <begin position="48"/>
        <end position="89"/>
    </location>
</feature>
<feature type="domain" description="C1q" evidence="6">
    <location>
        <begin position="98"/>
        <end position="236"/>
    </location>
</feature>
<dbReference type="OrthoDB" id="6154955at2759"/>
<keyword evidence="3 5" id="KW-0732">Signal</keyword>
<name>A0A671QDF6_9TELE</name>
<comment type="subcellular location">
    <subcellularLocation>
        <location evidence="1">Secreted</location>
    </subcellularLocation>
</comment>
<dbReference type="PANTHER" id="PTHR22923:SF64">
    <property type="entry name" value="C1Q-RELATED FACTOR"/>
    <property type="match status" value="1"/>
</dbReference>
<keyword evidence="8" id="KW-1185">Reference proteome</keyword>
<evidence type="ECO:0000256" key="2">
    <source>
        <dbReference type="ARBA" id="ARBA00022525"/>
    </source>
</evidence>
<dbReference type="SUPFAM" id="SSF49842">
    <property type="entry name" value="TNF-like"/>
    <property type="match status" value="1"/>
</dbReference>
<proteinExistence type="predicted"/>
<evidence type="ECO:0000313" key="7">
    <source>
        <dbReference type="Ensembl" id="ENSSANP00000069745.1"/>
    </source>
</evidence>
<gene>
    <name evidence="7" type="primary">cbln17</name>
</gene>
<dbReference type="Pfam" id="PF00386">
    <property type="entry name" value="C1q"/>
    <property type="match status" value="1"/>
</dbReference>
<feature type="chain" id="PRO_5025661380" evidence="5">
    <location>
        <begin position="20"/>
        <end position="236"/>
    </location>
</feature>
<protein>
    <submittedName>
        <fullName evidence="7">Complement C1q-like protein 4</fullName>
    </submittedName>
</protein>
<dbReference type="KEGG" id="sanh:107677995"/>
<dbReference type="PROSITE" id="PS50871">
    <property type="entry name" value="C1Q"/>
    <property type="match status" value="1"/>
</dbReference>
<organism evidence="7 8">
    <name type="scientific">Sinocyclocheilus anshuiensis</name>
    <dbReference type="NCBI Taxonomy" id="1608454"/>
    <lineage>
        <taxon>Eukaryota</taxon>
        <taxon>Metazoa</taxon>
        <taxon>Chordata</taxon>
        <taxon>Craniata</taxon>
        <taxon>Vertebrata</taxon>
        <taxon>Euteleostomi</taxon>
        <taxon>Actinopterygii</taxon>
        <taxon>Neopterygii</taxon>
        <taxon>Teleostei</taxon>
        <taxon>Ostariophysi</taxon>
        <taxon>Cypriniformes</taxon>
        <taxon>Cyprinidae</taxon>
        <taxon>Cyprininae</taxon>
        <taxon>Sinocyclocheilus</taxon>
    </lineage>
</organism>
<evidence type="ECO:0000256" key="3">
    <source>
        <dbReference type="ARBA" id="ARBA00022729"/>
    </source>
</evidence>
<dbReference type="AlphaFoldDB" id="A0A671QDF6"/>
<dbReference type="SMART" id="SM00110">
    <property type="entry name" value="C1Q"/>
    <property type="match status" value="1"/>
</dbReference>
<dbReference type="Gene3D" id="2.60.120.40">
    <property type="match status" value="1"/>
</dbReference>
<evidence type="ECO:0000256" key="1">
    <source>
        <dbReference type="ARBA" id="ARBA00004613"/>
    </source>
</evidence>
<feature type="signal peptide" evidence="5">
    <location>
        <begin position="1"/>
        <end position="19"/>
    </location>
</feature>
<keyword evidence="2" id="KW-0964">Secreted</keyword>
<evidence type="ECO:0000256" key="4">
    <source>
        <dbReference type="SAM" id="Coils"/>
    </source>
</evidence>
<dbReference type="InterPro" id="IPR050822">
    <property type="entry name" value="Cerebellin_Synaptic_Org"/>
</dbReference>
<dbReference type="PANTHER" id="PTHR22923">
    <property type="entry name" value="CEREBELLIN-RELATED"/>
    <property type="match status" value="1"/>
</dbReference>
<dbReference type="InterPro" id="IPR001073">
    <property type="entry name" value="C1q_dom"/>
</dbReference>
<evidence type="ECO:0000313" key="8">
    <source>
        <dbReference type="Proteomes" id="UP000472260"/>
    </source>
</evidence>
<dbReference type="Ensembl" id="ENSSANT00000074150.1">
    <property type="protein sequence ID" value="ENSSANP00000069745.1"/>
    <property type="gene ID" value="ENSSANG00000034813.1"/>
</dbReference>